<proteinExistence type="predicted"/>
<sequence>MARNVQFPSGRTPSSGWHFDAVGLLAVIGESSMTLHVPALASSWLCLLPHLIPAPQAMLKPCRPTRLPPVPAIVVGVHSGTRVDELNFYAELIHQVDGLQPFEFHEFNITRRFDSASPFFSHERRSPILPMSCALTVGLIIWACLIHDGVAIISLAILSLASLLVGLAMWYQPQLSIRPTDAVVPNGDIVLRTRNGAFVVVHCSDEIARELYIGTEEARYIVGEKAFKLVMAAGTVALMIGVVLLGNCSWTMQAAIGTAYLLLNGAYWFVALLPQTWIWDTSAYHVSEATPPILRLAHVQGIDGINPSYTRTLWYAIQSTKETSWISISGASPKTAAWEEWKKLAYSNRNNLDWDAVNEKDRLMREFKENEEHQYGGEHGFTAANNAPDNVPNRQVTW</sequence>
<reference evidence="4" key="1">
    <citation type="journal article" date="2017" name="Genome Biol.">
        <title>Comparative genomics reveals high biological diversity and specific adaptations in the industrially and medically important fungal genus Aspergillus.</title>
        <authorList>
            <person name="de Vries R.P."/>
            <person name="Riley R."/>
            <person name="Wiebenga A."/>
            <person name="Aguilar-Osorio G."/>
            <person name="Amillis S."/>
            <person name="Uchima C.A."/>
            <person name="Anderluh G."/>
            <person name="Asadollahi M."/>
            <person name="Askin M."/>
            <person name="Barry K."/>
            <person name="Battaglia E."/>
            <person name="Bayram O."/>
            <person name="Benocci T."/>
            <person name="Braus-Stromeyer S.A."/>
            <person name="Caldana C."/>
            <person name="Canovas D."/>
            <person name="Cerqueira G.C."/>
            <person name="Chen F."/>
            <person name="Chen W."/>
            <person name="Choi C."/>
            <person name="Clum A."/>
            <person name="Dos Santos R.A."/>
            <person name="Damasio A.R."/>
            <person name="Diallinas G."/>
            <person name="Emri T."/>
            <person name="Fekete E."/>
            <person name="Flipphi M."/>
            <person name="Freyberg S."/>
            <person name="Gallo A."/>
            <person name="Gournas C."/>
            <person name="Habgood R."/>
            <person name="Hainaut M."/>
            <person name="Harispe M.L."/>
            <person name="Henrissat B."/>
            <person name="Hilden K.S."/>
            <person name="Hope R."/>
            <person name="Hossain A."/>
            <person name="Karabika E."/>
            <person name="Karaffa L."/>
            <person name="Karanyi Z."/>
            <person name="Krasevec N."/>
            <person name="Kuo A."/>
            <person name="Kusch H."/>
            <person name="LaButti K."/>
            <person name="Lagendijk E.L."/>
            <person name="Lapidus A."/>
            <person name="Levasseur A."/>
            <person name="Lindquist E."/>
            <person name="Lipzen A."/>
            <person name="Logrieco A.F."/>
            <person name="MacCabe A."/>
            <person name="Maekelae M.R."/>
            <person name="Malavazi I."/>
            <person name="Melin P."/>
            <person name="Meyer V."/>
            <person name="Mielnichuk N."/>
            <person name="Miskei M."/>
            <person name="Molnar A.P."/>
            <person name="Mule G."/>
            <person name="Ngan C.Y."/>
            <person name="Orejas M."/>
            <person name="Orosz E."/>
            <person name="Ouedraogo J.P."/>
            <person name="Overkamp K.M."/>
            <person name="Park H.-S."/>
            <person name="Perrone G."/>
            <person name="Piumi F."/>
            <person name="Punt P.J."/>
            <person name="Ram A.F."/>
            <person name="Ramon A."/>
            <person name="Rauscher S."/>
            <person name="Record E."/>
            <person name="Riano-Pachon D.M."/>
            <person name="Robert V."/>
            <person name="Roehrig J."/>
            <person name="Ruller R."/>
            <person name="Salamov A."/>
            <person name="Salih N.S."/>
            <person name="Samson R.A."/>
            <person name="Sandor E."/>
            <person name="Sanguinetti M."/>
            <person name="Schuetze T."/>
            <person name="Sepcic K."/>
            <person name="Shelest E."/>
            <person name="Sherlock G."/>
            <person name="Sophianopoulou V."/>
            <person name="Squina F.M."/>
            <person name="Sun H."/>
            <person name="Susca A."/>
            <person name="Todd R.B."/>
            <person name="Tsang A."/>
            <person name="Unkles S.E."/>
            <person name="van de Wiele N."/>
            <person name="van Rossen-Uffink D."/>
            <person name="Oliveira J.V."/>
            <person name="Vesth T.C."/>
            <person name="Visser J."/>
            <person name="Yu J.-H."/>
            <person name="Zhou M."/>
            <person name="Andersen M.R."/>
            <person name="Archer D.B."/>
            <person name="Baker S.E."/>
            <person name="Benoit I."/>
            <person name="Brakhage A.A."/>
            <person name="Braus G.H."/>
            <person name="Fischer R."/>
            <person name="Frisvad J.C."/>
            <person name="Goldman G.H."/>
            <person name="Houbraken J."/>
            <person name="Oakley B."/>
            <person name="Pocsi I."/>
            <person name="Scazzocchio C."/>
            <person name="Seiboth B."/>
            <person name="vanKuyk P.A."/>
            <person name="Wortman J."/>
            <person name="Dyer P.S."/>
            <person name="Grigoriev I.V."/>
        </authorList>
    </citation>
    <scope>NUCLEOTIDE SEQUENCE [LARGE SCALE GENOMIC DNA]</scope>
    <source>
        <strain evidence="4">DTO 134E9</strain>
    </source>
</reference>
<dbReference type="AlphaFoldDB" id="A0A1L9S3S4"/>
<feature type="compositionally biased region" description="Polar residues" evidence="1">
    <location>
        <begin position="383"/>
        <end position="398"/>
    </location>
</feature>
<feature type="region of interest" description="Disordered" evidence="1">
    <location>
        <begin position="374"/>
        <end position="398"/>
    </location>
</feature>
<feature type="transmembrane region" description="Helical" evidence="2">
    <location>
        <begin position="226"/>
        <end position="246"/>
    </location>
</feature>
<dbReference type="STRING" id="1073089.A0A1L9S3S4"/>
<name>A0A1L9S3S4_ASPWE</name>
<keyword evidence="4" id="KW-1185">Reference proteome</keyword>
<evidence type="ECO:0000313" key="3">
    <source>
        <dbReference type="EMBL" id="OJJ41825.1"/>
    </source>
</evidence>
<dbReference type="RefSeq" id="XP_040695501.1">
    <property type="nucleotide sequence ID" value="XM_040832540.1"/>
</dbReference>
<dbReference type="VEuPathDB" id="FungiDB:ASPWEDRAFT_23879"/>
<keyword evidence="2" id="KW-1133">Transmembrane helix</keyword>
<protein>
    <submittedName>
        <fullName evidence="3">Uncharacterized protein</fullName>
    </submittedName>
</protein>
<evidence type="ECO:0000313" key="4">
    <source>
        <dbReference type="Proteomes" id="UP000184383"/>
    </source>
</evidence>
<feature type="transmembrane region" description="Helical" evidence="2">
    <location>
        <begin position="252"/>
        <end position="273"/>
    </location>
</feature>
<accession>A0A1L9S3S4</accession>
<dbReference type="GeneID" id="63748388"/>
<gene>
    <name evidence="3" type="ORF">ASPWEDRAFT_23879</name>
</gene>
<feature type="transmembrane region" description="Helical" evidence="2">
    <location>
        <begin position="128"/>
        <end position="145"/>
    </location>
</feature>
<organism evidence="3 4">
    <name type="scientific">Aspergillus wentii DTO 134E9</name>
    <dbReference type="NCBI Taxonomy" id="1073089"/>
    <lineage>
        <taxon>Eukaryota</taxon>
        <taxon>Fungi</taxon>
        <taxon>Dikarya</taxon>
        <taxon>Ascomycota</taxon>
        <taxon>Pezizomycotina</taxon>
        <taxon>Eurotiomycetes</taxon>
        <taxon>Eurotiomycetidae</taxon>
        <taxon>Eurotiales</taxon>
        <taxon>Aspergillaceae</taxon>
        <taxon>Aspergillus</taxon>
        <taxon>Aspergillus subgen. Cremei</taxon>
    </lineage>
</organism>
<dbReference type="Proteomes" id="UP000184383">
    <property type="component" value="Unassembled WGS sequence"/>
</dbReference>
<dbReference type="OrthoDB" id="5412502at2759"/>
<feature type="transmembrane region" description="Helical" evidence="2">
    <location>
        <begin position="151"/>
        <end position="171"/>
    </location>
</feature>
<keyword evidence="2" id="KW-0472">Membrane</keyword>
<evidence type="ECO:0000256" key="1">
    <source>
        <dbReference type="SAM" id="MobiDB-lite"/>
    </source>
</evidence>
<dbReference type="EMBL" id="KV878209">
    <property type="protein sequence ID" value="OJJ41825.1"/>
    <property type="molecule type" value="Genomic_DNA"/>
</dbReference>
<keyword evidence="2" id="KW-0812">Transmembrane</keyword>
<evidence type="ECO:0000256" key="2">
    <source>
        <dbReference type="SAM" id="Phobius"/>
    </source>
</evidence>